<dbReference type="InterPro" id="IPR012919">
    <property type="entry name" value="SUN_dom"/>
</dbReference>
<dbReference type="PANTHER" id="PTHR12953">
    <property type="entry name" value="MEMBRANE PROTEIN CH1 RELATED"/>
    <property type="match status" value="1"/>
</dbReference>
<dbReference type="EMBL" id="MAYM02001057">
    <property type="protein sequence ID" value="RLN27210.1"/>
    <property type="molecule type" value="Genomic_DNA"/>
</dbReference>
<feature type="transmembrane region" description="Helical" evidence="7">
    <location>
        <begin position="449"/>
        <end position="471"/>
    </location>
</feature>
<accession>A0A3R7H1C1</accession>
<comment type="caution">
    <text evidence="11">The sequence shown here is derived from an EMBL/GenBank/DDBJ whole genome shotgun (WGS) entry which is preliminary data.</text>
</comment>
<dbReference type="InterPro" id="IPR045120">
    <property type="entry name" value="Suco/Slp1-like"/>
</dbReference>
<dbReference type="EMBL" id="MBDN02000027">
    <property type="protein sequence ID" value="RLN83789.1"/>
    <property type="molecule type" value="Genomic_DNA"/>
</dbReference>
<dbReference type="PANTHER" id="PTHR12953:SF0">
    <property type="entry name" value="SUN DOMAIN-CONTAINING OSSIFICATION FACTOR"/>
    <property type="match status" value="1"/>
</dbReference>
<dbReference type="Proteomes" id="UP000285624">
    <property type="component" value="Unassembled WGS sequence"/>
</dbReference>
<feature type="signal peptide" evidence="8">
    <location>
        <begin position="1"/>
        <end position="20"/>
    </location>
</feature>
<feature type="region of interest" description="Disordered" evidence="6">
    <location>
        <begin position="357"/>
        <end position="383"/>
    </location>
</feature>
<evidence type="ECO:0000256" key="3">
    <source>
        <dbReference type="ARBA" id="ARBA00022989"/>
    </source>
</evidence>
<gene>
    <name evidence="10" type="ORF">BBI17_001586</name>
    <name evidence="11" type="ORF">BBO99_00001815</name>
</gene>
<feature type="region of interest" description="Disordered" evidence="6">
    <location>
        <begin position="535"/>
        <end position="557"/>
    </location>
</feature>
<evidence type="ECO:0000256" key="8">
    <source>
        <dbReference type="SAM" id="SignalP"/>
    </source>
</evidence>
<dbReference type="InterPro" id="IPR008979">
    <property type="entry name" value="Galactose-bd-like_sf"/>
</dbReference>
<evidence type="ECO:0000313" key="13">
    <source>
        <dbReference type="Proteomes" id="UP000285883"/>
    </source>
</evidence>
<evidence type="ECO:0000313" key="12">
    <source>
        <dbReference type="Proteomes" id="UP000285624"/>
    </source>
</evidence>
<evidence type="ECO:0000256" key="5">
    <source>
        <dbReference type="SAM" id="Coils"/>
    </source>
</evidence>
<keyword evidence="5" id="KW-0175">Coiled coil</keyword>
<feature type="coiled-coil region" evidence="5">
    <location>
        <begin position="587"/>
        <end position="635"/>
    </location>
</feature>
<dbReference type="PROSITE" id="PS51469">
    <property type="entry name" value="SUN"/>
    <property type="match status" value="1"/>
</dbReference>
<feature type="chain" id="PRO_5033394817" description="SUN domain-containing protein" evidence="8">
    <location>
        <begin position="21"/>
        <end position="1045"/>
    </location>
</feature>
<feature type="compositionally biased region" description="Low complexity" evidence="6">
    <location>
        <begin position="23"/>
        <end position="41"/>
    </location>
</feature>
<evidence type="ECO:0000256" key="7">
    <source>
        <dbReference type="SAM" id="Phobius"/>
    </source>
</evidence>
<keyword evidence="8" id="KW-0732">Signal</keyword>
<dbReference type="STRING" id="325452.A0A3R7H1C1"/>
<keyword evidence="4 7" id="KW-0472">Membrane</keyword>
<dbReference type="AlphaFoldDB" id="A0A3R7H1C1"/>
<keyword evidence="3 7" id="KW-1133">Transmembrane helix</keyword>
<feature type="coiled-coil region" evidence="5">
    <location>
        <begin position="680"/>
        <end position="707"/>
    </location>
</feature>
<evidence type="ECO:0000256" key="4">
    <source>
        <dbReference type="ARBA" id="ARBA00023136"/>
    </source>
</evidence>
<feature type="domain" description="SUN" evidence="9">
    <location>
        <begin position="101"/>
        <end position="259"/>
    </location>
</feature>
<keyword evidence="12" id="KW-1185">Reference proteome</keyword>
<reference evidence="12 13" key="1">
    <citation type="submission" date="2018-07" db="EMBL/GenBank/DDBJ databases">
        <title>Genome sequencing of oomycete isolates from Chile give support for New Zealand origin for Phytophthora kernoviae and make available the first Nothophytophthora sp. genome.</title>
        <authorList>
            <person name="Studholme D.J."/>
            <person name="Sanfuentes E."/>
            <person name="Panda P."/>
            <person name="Hill R."/>
            <person name="Sambles C."/>
            <person name="Grant M."/>
            <person name="Williams N.M."/>
            <person name="Mcdougal R.L."/>
        </authorList>
    </citation>
    <scope>NUCLEOTIDE SEQUENCE [LARGE SCALE GENOMIC DNA]</scope>
    <source>
        <strain evidence="10">Chile2</strain>
        <strain evidence="11">Chile4</strain>
    </source>
</reference>
<dbReference type="GO" id="GO:0005737">
    <property type="term" value="C:cytoplasm"/>
    <property type="evidence" value="ECO:0007669"/>
    <property type="project" value="TreeGrafter"/>
</dbReference>
<evidence type="ECO:0000256" key="1">
    <source>
        <dbReference type="ARBA" id="ARBA00004308"/>
    </source>
</evidence>
<dbReference type="GO" id="GO:0012505">
    <property type="term" value="C:endomembrane system"/>
    <property type="evidence" value="ECO:0007669"/>
    <property type="project" value="UniProtKB-SubCell"/>
</dbReference>
<dbReference type="Proteomes" id="UP000285883">
    <property type="component" value="Unassembled WGS sequence"/>
</dbReference>
<evidence type="ECO:0000259" key="9">
    <source>
        <dbReference type="PROSITE" id="PS51469"/>
    </source>
</evidence>
<dbReference type="GO" id="GO:0034975">
    <property type="term" value="P:protein folding in endoplasmic reticulum"/>
    <property type="evidence" value="ECO:0007669"/>
    <property type="project" value="TreeGrafter"/>
</dbReference>
<sequence length="1045" mass="117278">MRRVPWLLALLLLPLTGAYGIVTPDAPSSSSPTDDSEASPTDPAPSPDLETSPAADGATSQSESQPVKDSIPASPQRIAEPDEPKADAVLADEDVDLLDLSAGGLFEVVDGDSVDAGKRQNYASLDAGAIILDAAADTKSPTNLLVPDKDRYMLTPCANPRKWVVISLSEDVHADAIAVANYEKFSSPVKDFIVLGSVNYPTDTWLVLGNFTAAHTNGEQIFQLDAQQHVRYIKFRFLSHYGSEYYCTMSQLRVFGRTFTQVISQLEKSIDAEVEVLDAQSPLSVPQLSSLSDTAEISVPRIPDPTELVSQCLMEKNNTIVAVFYDKAQQSQHYQSRGMCCLVDYTPEQIEAEAAASLNSKEELPSTSSTDLIDPDVGDGAANQESLNDQLVEIRSMIIELKDHMAKELSSNEQTLQNYGRLFNDVRRDNIALWNEMLIVREVITTMKAGILCAIILSGFIIMFYLLRLLFRCVSKCKDRADLREWFWRMENHESSSADIDEKMFIGNVAAGALRVNRKAQFGSSWDDSAIERKTLTTNSGTGDKPLAPPMMPKLKHRKSKSIENSNAGESESAVMLGSSHVLSGALVSLQAQVEVLTNEKSQLEAGAVVARTTIQNLEQKLTAAEQSSDLFAQQLANAKERFQTKLLAREEEISLEKVVLVKEKESQLQLQQARFTTEAELWKREIASLSKVKLELQAESDRLRKEVNDTVLQRGVAEAQHCAFEAEHDRTNRELHMLLQEREQFEYAQIEILKLRSKIVDDSQRHEIQHQQLEERVNILLLEKEDQLVIFDRKLQQCHRQHQDEKSKLLRFAQEVRGLHRLLQLSVIEAREHINNEVKTTKNALDAIHQQASELAVHQSDRDMALVSRKGRILQLETQLKNDRQTINQLEATLTKSTRLLEKKNAMLKAKFEEQKEHLEITLAVRQGLTNDLQIKRTQVTELEREIARLNLAKSKADVKAKHAQQQVLAMQKIHVRGMERHSKKAAPSLTFGDKGLQTTDPVLEENNENKYLAQGSPEEPGETEWLEFVELMAAYEAERQLHA</sequence>
<feature type="coiled-coil region" evidence="5">
    <location>
        <begin position="874"/>
        <end position="961"/>
    </location>
</feature>
<evidence type="ECO:0000256" key="2">
    <source>
        <dbReference type="ARBA" id="ARBA00022692"/>
    </source>
</evidence>
<name>A0A3R7H1C1_9STRA</name>
<evidence type="ECO:0000313" key="10">
    <source>
        <dbReference type="EMBL" id="RLN27210.1"/>
    </source>
</evidence>
<evidence type="ECO:0000313" key="11">
    <source>
        <dbReference type="EMBL" id="RLN83789.1"/>
    </source>
</evidence>
<keyword evidence="2 7" id="KW-0812">Transmembrane</keyword>
<dbReference type="Pfam" id="PF07738">
    <property type="entry name" value="Sad1_UNC"/>
    <property type="match status" value="1"/>
</dbReference>
<organism evidence="11 12">
    <name type="scientific">Phytophthora kernoviae</name>
    <dbReference type="NCBI Taxonomy" id="325452"/>
    <lineage>
        <taxon>Eukaryota</taxon>
        <taxon>Sar</taxon>
        <taxon>Stramenopiles</taxon>
        <taxon>Oomycota</taxon>
        <taxon>Peronosporomycetes</taxon>
        <taxon>Peronosporales</taxon>
        <taxon>Peronosporaceae</taxon>
        <taxon>Phytophthora</taxon>
    </lineage>
</organism>
<protein>
    <recommendedName>
        <fullName evidence="9">SUN domain-containing protein</fullName>
    </recommendedName>
</protein>
<feature type="compositionally biased region" description="Polar residues" evidence="6">
    <location>
        <begin position="58"/>
        <end position="67"/>
    </location>
</feature>
<proteinExistence type="predicted"/>
<evidence type="ECO:0000256" key="6">
    <source>
        <dbReference type="SAM" id="MobiDB-lite"/>
    </source>
</evidence>
<dbReference type="SUPFAM" id="SSF49785">
    <property type="entry name" value="Galactose-binding domain-like"/>
    <property type="match status" value="1"/>
</dbReference>
<feature type="region of interest" description="Disordered" evidence="6">
    <location>
        <begin position="23"/>
        <end position="84"/>
    </location>
</feature>
<comment type="subcellular location">
    <subcellularLocation>
        <location evidence="1">Endomembrane system</location>
    </subcellularLocation>
</comment>
<dbReference type="Gene3D" id="2.60.120.260">
    <property type="entry name" value="Galactose-binding domain-like"/>
    <property type="match status" value="1"/>
</dbReference>
<dbReference type="GO" id="GO:0016020">
    <property type="term" value="C:membrane"/>
    <property type="evidence" value="ECO:0007669"/>
    <property type="project" value="InterPro"/>
</dbReference>